<evidence type="ECO:0000256" key="2">
    <source>
        <dbReference type="SAM" id="MobiDB-lite"/>
    </source>
</evidence>
<feature type="compositionally biased region" description="Basic residues" evidence="2">
    <location>
        <begin position="224"/>
        <end position="233"/>
    </location>
</feature>
<keyword evidence="5" id="KW-1185">Reference proteome</keyword>
<dbReference type="EMBL" id="JAJTJA010000004">
    <property type="protein sequence ID" value="KAH8700287.1"/>
    <property type="molecule type" value="Genomic_DNA"/>
</dbReference>
<dbReference type="PANTHER" id="PTHR28054:SF1">
    <property type="entry name" value="RNA POLYMERASE I-SPECIFIC TRANSCRIPTION INITIATION FACTOR RRN10"/>
    <property type="match status" value="1"/>
</dbReference>
<dbReference type="InterPro" id="IPR022793">
    <property type="entry name" value="Rrn10"/>
</dbReference>
<dbReference type="GeneID" id="70244118"/>
<feature type="compositionally biased region" description="Polar residues" evidence="2">
    <location>
        <begin position="1"/>
        <end position="20"/>
    </location>
</feature>
<evidence type="ECO:0000313" key="4">
    <source>
        <dbReference type="EMBL" id="KAH8700287.1"/>
    </source>
</evidence>
<dbReference type="AlphaFoldDB" id="A0AAD4KSU8"/>
<evidence type="ECO:0000256" key="1">
    <source>
        <dbReference type="SAM" id="Coils"/>
    </source>
</evidence>
<protein>
    <submittedName>
        <fullName evidence="4">Mnd1 family-domain-containing protein</fullName>
    </submittedName>
</protein>
<dbReference type="GO" id="GO:0006360">
    <property type="term" value="P:transcription by RNA polymerase I"/>
    <property type="evidence" value="ECO:0007669"/>
    <property type="project" value="InterPro"/>
</dbReference>
<dbReference type="Pfam" id="PF03962">
    <property type="entry name" value="Mnd1"/>
    <property type="match status" value="1"/>
</dbReference>
<gene>
    <name evidence="4" type="ORF">BGW36DRAFT_356950</name>
</gene>
<keyword evidence="1" id="KW-0175">Coiled coil</keyword>
<feature type="region of interest" description="Disordered" evidence="2">
    <location>
        <begin position="80"/>
        <end position="108"/>
    </location>
</feature>
<feature type="region of interest" description="Disordered" evidence="2">
    <location>
        <begin position="175"/>
        <end position="253"/>
    </location>
</feature>
<dbReference type="InterPro" id="IPR040453">
    <property type="entry name" value="Mnd1_HTH"/>
</dbReference>
<feature type="coiled-coil region" evidence="1">
    <location>
        <begin position="376"/>
        <end position="457"/>
    </location>
</feature>
<dbReference type="Proteomes" id="UP001201262">
    <property type="component" value="Unassembled WGS sequence"/>
</dbReference>
<dbReference type="PANTHER" id="PTHR28054">
    <property type="entry name" value="RNA POLYMERASE I-SPECIFIC TRANSCRIPTION INITIATION FACTOR RRN10"/>
    <property type="match status" value="1"/>
</dbReference>
<feature type="region of interest" description="Disordered" evidence="2">
    <location>
        <begin position="1"/>
        <end position="33"/>
    </location>
</feature>
<proteinExistence type="predicted"/>
<reference evidence="4" key="1">
    <citation type="submission" date="2021-12" db="EMBL/GenBank/DDBJ databases">
        <title>Convergent genome expansion in fungi linked to evolution of root-endophyte symbiosis.</title>
        <authorList>
            <consortium name="DOE Joint Genome Institute"/>
            <person name="Ke Y.-H."/>
            <person name="Bonito G."/>
            <person name="Liao H.-L."/>
            <person name="Looney B."/>
            <person name="Rojas-Flechas A."/>
            <person name="Nash J."/>
            <person name="Hameed K."/>
            <person name="Schadt C."/>
            <person name="Martin F."/>
            <person name="Crous P.W."/>
            <person name="Miettinen O."/>
            <person name="Magnuson J.K."/>
            <person name="Labbe J."/>
            <person name="Jacobson D."/>
            <person name="Doktycz M.J."/>
            <person name="Veneault-Fourrey C."/>
            <person name="Kuo A."/>
            <person name="Mondo S."/>
            <person name="Calhoun S."/>
            <person name="Riley R."/>
            <person name="Ohm R."/>
            <person name="LaButti K."/>
            <person name="Andreopoulos B."/>
            <person name="Pangilinan J."/>
            <person name="Nolan M."/>
            <person name="Tritt A."/>
            <person name="Clum A."/>
            <person name="Lipzen A."/>
            <person name="Daum C."/>
            <person name="Barry K."/>
            <person name="Grigoriev I.V."/>
            <person name="Vilgalys R."/>
        </authorList>
    </citation>
    <scope>NUCLEOTIDE SEQUENCE</scope>
    <source>
        <strain evidence="4">PMI_201</strain>
    </source>
</reference>
<evidence type="ECO:0000313" key="5">
    <source>
        <dbReference type="Proteomes" id="UP001201262"/>
    </source>
</evidence>
<evidence type="ECO:0000259" key="3">
    <source>
        <dbReference type="Pfam" id="PF03962"/>
    </source>
</evidence>
<name>A0AAD4KSU8_9EURO</name>
<feature type="compositionally biased region" description="Polar residues" evidence="2">
    <location>
        <begin position="202"/>
        <end position="212"/>
    </location>
</feature>
<dbReference type="RefSeq" id="XP_046073993.1">
    <property type="nucleotide sequence ID" value="XM_046213831.1"/>
</dbReference>
<organism evidence="4 5">
    <name type="scientific">Talaromyces proteolyticus</name>
    <dbReference type="NCBI Taxonomy" id="1131652"/>
    <lineage>
        <taxon>Eukaryota</taxon>
        <taxon>Fungi</taxon>
        <taxon>Dikarya</taxon>
        <taxon>Ascomycota</taxon>
        <taxon>Pezizomycotina</taxon>
        <taxon>Eurotiomycetes</taxon>
        <taxon>Eurotiomycetidae</taxon>
        <taxon>Eurotiales</taxon>
        <taxon>Trichocomaceae</taxon>
        <taxon>Talaromyces</taxon>
        <taxon>Talaromyces sect. Bacilispori</taxon>
    </lineage>
</organism>
<sequence>MSFGKSISSSLDVSNKSRISPNGGHLYEGTGDDTGLSTHRKIAILQDSVVGRVNYRGFITRPYASRWRHYLSSSNATLSSNKFRHHKEQPEETEDDAAHSQTGELANPDLRLPASDMLEAIHSYSSHFYANAVDSEQSNDFASMDETALIAMGILLEELASHSLGETGDLVLVESEEEDRYSSESETSAISTGDGIRKRSNSVRSRGTSLISGSEEEMSSSQRNIKRDKKRARIGSLNIETTATDREREGNLKPPSNSSLLLRLVSIFIVHTQRLSSYPSVTIIKVGLTMAPKGKTVSPEVKRQQILDHIRSTRTCHTLKDLEKTLPSIASINGIQVKEYVQALLDDSTIRMEKIGSVNWYWSFLSDMRRERENVKRRLLRDMECLSKVKKELDNEIREKEATAWTDNGGDDPAMIAARAVERETLMSLKTELEAELKQLEAKKDSLENTGAASIRKRTQDIKKWKADTVMWTDNIYILEQYLSKIAGGDRDVIEGVKRQCYGNEYVEGEGLCEIEC</sequence>
<comment type="caution">
    <text evidence="4">The sequence shown here is derived from an EMBL/GenBank/DDBJ whole genome shotgun (WGS) entry which is preliminary data.</text>
</comment>
<accession>A0AAD4KSU8</accession>
<feature type="domain" description="Mnd1 HTH" evidence="3">
    <location>
        <begin position="306"/>
        <end position="364"/>
    </location>
</feature>